<evidence type="ECO:0000313" key="1">
    <source>
        <dbReference type="EMBL" id="NSB15935.1"/>
    </source>
</evidence>
<sequence>MGNYEAIAYAVVALFELQSEGKEVTSLKLKARMLSLMDMNTESMIYKKAQEEGLI</sequence>
<protein>
    <submittedName>
        <fullName evidence="1">Uncharacterized protein</fullName>
    </submittedName>
</protein>
<reference evidence="1" key="1">
    <citation type="submission" date="2020-06" db="EMBL/GenBank/DDBJ databases">
        <title>Genomic insights into acetone-butanol-ethanol (ABE) fermentation by sequencing solventogenic clostridia strains.</title>
        <authorList>
            <person name="Brown S."/>
        </authorList>
    </citation>
    <scope>NUCLEOTIDE SEQUENCE</scope>
    <source>
        <strain evidence="1">DJ123</strain>
    </source>
</reference>
<accession>A0AAE5H877</accession>
<evidence type="ECO:0000313" key="2">
    <source>
        <dbReference type="Proteomes" id="UP000822184"/>
    </source>
</evidence>
<proteinExistence type="predicted"/>
<dbReference type="Proteomes" id="UP000822184">
    <property type="component" value="Unassembled WGS sequence"/>
</dbReference>
<name>A0AAE5H877_CLOBE</name>
<dbReference type="EMBL" id="JABTDW010000001">
    <property type="protein sequence ID" value="NSB15935.1"/>
    <property type="molecule type" value="Genomic_DNA"/>
</dbReference>
<comment type="caution">
    <text evidence="1">The sequence shown here is derived from an EMBL/GenBank/DDBJ whole genome shotgun (WGS) entry which is preliminary data.</text>
</comment>
<dbReference type="AlphaFoldDB" id="A0AAE5H877"/>
<organism evidence="1 2">
    <name type="scientific">Clostridium beijerinckii</name>
    <name type="common">Clostridium MP</name>
    <dbReference type="NCBI Taxonomy" id="1520"/>
    <lineage>
        <taxon>Bacteria</taxon>
        <taxon>Bacillati</taxon>
        <taxon>Bacillota</taxon>
        <taxon>Clostridia</taxon>
        <taxon>Eubacteriales</taxon>
        <taxon>Clostridiaceae</taxon>
        <taxon>Clostridium</taxon>
    </lineage>
</organism>
<gene>
    <name evidence="1" type="ORF">BCD95_004194</name>
</gene>
<dbReference type="RefSeq" id="WP_173713380.1">
    <property type="nucleotide sequence ID" value="NZ_JABSWC010000001.1"/>
</dbReference>